<dbReference type="Pfam" id="PF00563">
    <property type="entry name" value="EAL"/>
    <property type="match status" value="1"/>
</dbReference>
<evidence type="ECO:0000259" key="2">
    <source>
        <dbReference type="PROSITE" id="PS50113"/>
    </source>
</evidence>
<protein>
    <submittedName>
        <fullName evidence="5">PAS domain S-box-containing protein/diguanylate cyclase (GGDEF)-like protein</fullName>
    </submittedName>
</protein>
<feature type="domain" description="PAS" evidence="1">
    <location>
        <begin position="250"/>
        <end position="300"/>
    </location>
</feature>
<dbReference type="PROSITE" id="PS50883">
    <property type="entry name" value="EAL"/>
    <property type="match status" value="1"/>
</dbReference>
<dbReference type="NCBIfam" id="TIGR00229">
    <property type="entry name" value="sensory_box"/>
    <property type="match status" value="2"/>
</dbReference>
<feature type="domain" description="PAC" evidence="2">
    <location>
        <begin position="315"/>
        <end position="367"/>
    </location>
</feature>
<dbReference type="Proteomes" id="UP000245921">
    <property type="component" value="Unassembled WGS sequence"/>
</dbReference>
<dbReference type="PROSITE" id="PS50887">
    <property type="entry name" value="GGDEF"/>
    <property type="match status" value="1"/>
</dbReference>
<proteinExistence type="predicted"/>
<feature type="domain" description="GGDEF" evidence="4">
    <location>
        <begin position="397"/>
        <end position="529"/>
    </location>
</feature>
<dbReference type="SMART" id="SM00091">
    <property type="entry name" value="PAS"/>
    <property type="match status" value="2"/>
</dbReference>
<comment type="caution">
    <text evidence="5">The sequence shown here is derived from an EMBL/GenBank/DDBJ whole genome shotgun (WGS) entry which is preliminary data.</text>
</comment>
<dbReference type="PROSITE" id="PS50112">
    <property type="entry name" value="PAS"/>
    <property type="match status" value="2"/>
</dbReference>
<dbReference type="InterPro" id="IPR043128">
    <property type="entry name" value="Rev_trsase/Diguanyl_cyclase"/>
</dbReference>
<dbReference type="CDD" id="cd00130">
    <property type="entry name" value="PAS"/>
    <property type="match status" value="2"/>
</dbReference>
<dbReference type="SUPFAM" id="SSF141868">
    <property type="entry name" value="EAL domain-like"/>
    <property type="match status" value="1"/>
</dbReference>
<keyword evidence="6" id="KW-1185">Reference proteome</keyword>
<dbReference type="InterPro" id="IPR035919">
    <property type="entry name" value="EAL_sf"/>
</dbReference>
<evidence type="ECO:0000259" key="4">
    <source>
        <dbReference type="PROSITE" id="PS50887"/>
    </source>
</evidence>
<dbReference type="NCBIfam" id="TIGR00254">
    <property type="entry name" value="GGDEF"/>
    <property type="match status" value="1"/>
</dbReference>
<dbReference type="InterPro" id="IPR029787">
    <property type="entry name" value="Nucleotide_cyclase"/>
</dbReference>
<dbReference type="InterPro" id="IPR000700">
    <property type="entry name" value="PAS-assoc_C"/>
</dbReference>
<dbReference type="Gene3D" id="3.30.450.20">
    <property type="entry name" value="PAS domain"/>
    <property type="match status" value="2"/>
</dbReference>
<accession>A0AA45C5L6</accession>
<dbReference type="SMART" id="SM00267">
    <property type="entry name" value="GGDEF"/>
    <property type="match status" value="1"/>
</dbReference>
<reference evidence="5 6" key="1">
    <citation type="submission" date="2018-05" db="EMBL/GenBank/DDBJ databases">
        <title>Genomic Encyclopedia of Type Strains, Phase IV (KMG-IV): sequencing the most valuable type-strain genomes for metagenomic binning, comparative biology and taxonomic classification.</title>
        <authorList>
            <person name="Goeker M."/>
        </authorList>
    </citation>
    <scope>NUCLEOTIDE SEQUENCE [LARGE SCALE GENOMIC DNA]</scope>
    <source>
        <strain evidence="5 6">DSM 24906</strain>
    </source>
</reference>
<evidence type="ECO:0000313" key="5">
    <source>
        <dbReference type="EMBL" id="PWJ89287.1"/>
    </source>
</evidence>
<name>A0AA45C5L6_9BACT</name>
<dbReference type="EMBL" id="QGGI01000015">
    <property type="protein sequence ID" value="PWJ89287.1"/>
    <property type="molecule type" value="Genomic_DNA"/>
</dbReference>
<dbReference type="Pfam" id="PF08447">
    <property type="entry name" value="PAS_3"/>
    <property type="match status" value="1"/>
</dbReference>
<dbReference type="CDD" id="cd01948">
    <property type="entry name" value="EAL"/>
    <property type="match status" value="1"/>
</dbReference>
<dbReference type="InterPro" id="IPR013655">
    <property type="entry name" value="PAS_fold_3"/>
</dbReference>
<dbReference type="Gene3D" id="3.20.20.450">
    <property type="entry name" value="EAL domain"/>
    <property type="match status" value="1"/>
</dbReference>
<dbReference type="RefSeq" id="WP_109605471.1">
    <property type="nucleotide sequence ID" value="NZ_JAMHJO010000004.1"/>
</dbReference>
<organism evidence="5 6">
    <name type="scientific">Oceanotoga teriensis</name>
    <dbReference type="NCBI Taxonomy" id="515440"/>
    <lineage>
        <taxon>Bacteria</taxon>
        <taxon>Thermotogati</taxon>
        <taxon>Thermotogota</taxon>
        <taxon>Thermotogae</taxon>
        <taxon>Petrotogales</taxon>
        <taxon>Petrotogaceae</taxon>
        <taxon>Oceanotoga</taxon>
    </lineage>
</organism>
<dbReference type="Pfam" id="PF00990">
    <property type="entry name" value="GGDEF"/>
    <property type="match status" value="1"/>
</dbReference>
<dbReference type="InterPro" id="IPR035965">
    <property type="entry name" value="PAS-like_dom_sf"/>
</dbReference>
<dbReference type="SUPFAM" id="SSF55073">
    <property type="entry name" value="Nucleotide cyclase"/>
    <property type="match status" value="1"/>
</dbReference>
<gene>
    <name evidence="5" type="ORF">C7380_11513</name>
</gene>
<dbReference type="InterPro" id="IPR052155">
    <property type="entry name" value="Biofilm_reg_signaling"/>
</dbReference>
<dbReference type="InterPro" id="IPR000160">
    <property type="entry name" value="GGDEF_dom"/>
</dbReference>
<dbReference type="InterPro" id="IPR000014">
    <property type="entry name" value="PAS"/>
</dbReference>
<feature type="domain" description="PAS" evidence="1">
    <location>
        <begin position="25"/>
        <end position="73"/>
    </location>
</feature>
<feature type="domain" description="EAL" evidence="3">
    <location>
        <begin position="538"/>
        <end position="789"/>
    </location>
</feature>
<dbReference type="PANTHER" id="PTHR44757:SF2">
    <property type="entry name" value="BIOFILM ARCHITECTURE MAINTENANCE PROTEIN MBAA"/>
    <property type="match status" value="1"/>
</dbReference>
<dbReference type="InterPro" id="IPR001633">
    <property type="entry name" value="EAL_dom"/>
</dbReference>
<evidence type="ECO:0000259" key="1">
    <source>
        <dbReference type="PROSITE" id="PS50112"/>
    </source>
</evidence>
<dbReference type="SMART" id="SM00052">
    <property type="entry name" value="EAL"/>
    <property type="match status" value="1"/>
</dbReference>
<dbReference type="PANTHER" id="PTHR44757">
    <property type="entry name" value="DIGUANYLATE CYCLASE DGCP"/>
    <property type="match status" value="1"/>
</dbReference>
<sequence length="789" mass="92289">MNILNFFLKGPVVLFRWSKNNDWPILFVSQNVKEVLGYNSSEFLDGNLRFKDLIHPDDISHVENQVFEAQKKEKNFYEFDYFRLKRKDGKYIWVYDYNRLSENNSDYVDGYILDVTDKVEKEVTITGIKNMYDTAMTINKSAIIEINKQNNTIIASPNLKDLIGFDFEEINYAIKNEFNNIDYLKESYRKMINSLKRYNYWEEKIKIESKNEKWLSVTAQKHHESIIILLKDITDIVKLQRDIVMNKSFFEKISEGLMIVNTSKQIIRVNGAFSKITGYNREEIIGKSPKVLSSSYHDKDFYENMWMSIRKNGYWSGTIWDKRKDGELIVLKFNIFELKESNSVINGYIGIFNDITIERKAQSELEIFKRYDPLTELPNQEYFIEKAQMLINENKLNKYALLLIDIKNFSTINNTYGFLKGDKLIKAIKKRLMNFWSKDAIISRFSTNEFCIFTKNNMEKDLYKTILELLNILIDPFVIDKNKIILKYNIGISTSPYDSNDINELINSARMALYAAKRSGVNNYSFYSSNLYDKIQKRIKIENELEEAIKTKELEVYYQPQVSLKSGIPIGAEALIRWNHPELGTVSPGMFMKVAEESGLIQDIDIFVLKEVTSEIKSFMEKNIKIPISINISDTFFKNKNFLKIIKNEIENSNIDPNLLELELTETIMVENVEMVIKKLDTLKSFGIRLSIDDFGTGYSSLSYLRKFPIDKLKIDMSFIKDLETDKNSQEITSTIIAMAKNMRLKVLAEGVETDFQLNFLKEKSCDEIQGYYFSPPVRLNIFKSFIIK</sequence>
<dbReference type="PROSITE" id="PS50113">
    <property type="entry name" value="PAC"/>
    <property type="match status" value="1"/>
</dbReference>
<evidence type="ECO:0000259" key="3">
    <source>
        <dbReference type="PROSITE" id="PS50883"/>
    </source>
</evidence>
<dbReference type="CDD" id="cd01949">
    <property type="entry name" value="GGDEF"/>
    <property type="match status" value="1"/>
</dbReference>
<dbReference type="Pfam" id="PF13426">
    <property type="entry name" value="PAS_9"/>
    <property type="match status" value="1"/>
</dbReference>
<dbReference type="AlphaFoldDB" id="A0AA45C5L6"/>
<dbReference type="SUPFAM" id="SSF55785">
    <property type="entry name" value="PYP-like sensor domain (PAS domain)"/>
    <property type="match status" value="2"/>
</dbReference>
<evidence type="ECO:0000313" key="6">
    <source>
        <dbReference type="Proteomes" id="UP000245921"/>
    </source>
</evidence>
<dbReference type="Gene3D" id="3.30.70.270">
    <property type="match status" value="1"/>
</dbReference>